<evidence type="ECO:0000256" key="1">
    <source>
        <dbReference type="ARBA" id="ARBA00023002"/>
    </source>
</evidence>
<dbReference type="Pfam" id="PF22725">
    <property type="entry name" value="GFO_IDH_MocA_C3"/>
    <property type="match status" value="1"/>
</dbReference>
<evidence type="ECO:0000259" key="3">
    <source>
        <dbReference type="Pfam" id="PF22725"/>
    </source>
</evidence>
<dbReference type="Gene3D" id="3.30.360.10">
    <property type="entry name" value="Dihydrodipicolinate Reductase, domain 2"/>
    <property type="match status" value="1"/>
</dbReference>
<feature type="domain" description="GFO/IDH/MocA-like oxidoreductase" evidence="3">
    <location>
        <begin position="130"/>
        <end position="254"/>
    </location>
</feature>
<proteinExistence type="predicted"/>
<dbReference type="InterPro" id="IPR050463">
    <property type="entry name" value="Gfo/Idh/MocA_oxidrdct_glycsds"/>
</dbReference>
<dbReference type="AlphaFoldDB" id="A0A6B0YLZ3"/>
<accession>A0A6B0YLZ3</accession>
<dbReference type="EMBL" id="VXRG01000012">
    <property type="protein sequence ID" value="MXY92063.1"/>
    <property type="molecule type" value="Genomic_DNA"/>
</dbReference>
<dbReference type="InterPro" id="IPR000683">
    <property type="entry name" value="Gfo/Idh/MocA-like_OxRdtase_N"/>
</dbReference>
<dbReference type="Pfam" id="PF01408">
    <property type="entry name" value="GFO_IDH_MocA"/>
    <property type="match status" value="1"/>
</dbReference>
<keyword evidence="1" id="KW-0560">Oxidoreductase</keyword>
<dbReference type="Gene3D" id="3.40.50.720">
    <property type="entry name" value="NAD(P)-binding Rossmann-like Domain"/>
    <property type="match status" value="1"/>
</dbReference>
<dbReference type="SUPFAM" id="SSF55347">
    <property type="entry name" value="Glyceraldehyde-3-phosphate dehydrogenase-like, C-terminal domain"/>
    <property type="match status" value="1"/>
</dbReference>
<dbReference type="GO" id="GO:0016491">
    <property type="term" value="F:oxidoreductase activity"/>
    <property type="evidence" value="ECO:0007669"/>
    <property type="project" value="UniProtKB-KW"/>
</dbReference>
<evidence type="ECO:0000259" key="2">
    <source>
        <dbReference type="Pfam" id="PF01408"/>
    </source>
</evidence>
<organism evidence="4">
    <name type="scientific">Caldilineaceae bacterium SB0664_bin_27</name>
    <dbReference type="NCBI Taxonomy" id="2605260"/>
    <lineage>
        <taxon>Bacteria</taxon>
        <taxon>Bacillati</taxon>
        <taxon>Chloroflexota</taxon>
        <taxon>Caldilineae</taxon>
        <taxon>Caldilineales</taxon>
        <taxon>Caldilineaceae</taxon>
    </lineage>
</organism>
<comment type="caution">
    <text evidence="4">The sequence shown here is derived from an EMBL/GenBank/DDBJ whole genome shotgun (WGS) entry which is preliminary data.</text>
</comment>
<name>A0A6B0YLZ3_9CHLR</name>
<dbReference type="InterPro" id="IPR036291">
    <property type="entry name" value="NAD(P)-bd_dom_sf"/>
</dbReference>
<evidence type="ECO:0000313" key="4">
    <source>
        <dbReference type="EMBL" id="MXY92063.1"/>
    </source>
</evidence>
<protein>
    <submittedName>
        <fullName evidence="4">Gfo/Idh/MocA family oxidoreductase</fullName>
    </submittedName>
</protein>
<gene>
    <name evidence="4" type="ORF">F4Y42_01295</name>
</gene>
<sequence length="339" mass="36347">MANIALVGCAHIHTPGFVRRLKARADVSTVAVWDRDPARARTCSDQLGAPALDNVDAIWSNGAIDGVIICSETDQHEPLVTAAAAAGKHMFVEKPLGIGVQDANRMAAAIDKTGLLFQTGYFQRGIPVQQALKDFVAQGIFGQITRARFINCHSGAMRDIFTPHYLWMTDLQQAGVGAFGDLGTHALDLMLWTLGEVDSVTAALNVVLQKYGPDCDETGEALFRFSSGAIGSLAAAWVDVAEPITAEISGTEGHAYIYNRSDLYITSANLEGADGKQPWTDLPPPWPHAFDLFLDAINAEDPAARAAIPLVSASEAAYRSAVMEAMYKAANEKSWVSLT</sequence>
<dbReference type="SUPFAM" id="SSF51735">
    <property type="entry name" value="NAD(P)-binding Rossmann-fold domains"/>
    <property type="match status" value="1"/>
</dbReference>
<dbReference type="PANTHER" id="PTHR43818">
    <property type="entry name" value="BCDNA.GH03377"/>
    <property type="match status" value="1"/>
</dbReference>
<feature type="domain" description="Gfo/Idh/MocA-like oxidoreductase N-terminal" evidence="2">
    <location>
        <begin position="3"/>
        <end position="121"/>
    </location>
</feature>
<dbReference type="GO" id="GO:0000166">
    <property type="term" value="F:nucleotide binding"/>
    <property type="evidence" value="ECO:0007669"/>
    <property type="project" value="InterPro"/>
</dbReference>
<reference evidence="4" key="1">
    <citation type="submission" date="2019-09" db="EMBL/GenBank/DDBJ databases">
        <title>Characterisation of the sponge microbiome using genome-centric metagenomics.</title>
        <authorList>
            <person name="Engelberts J.P."/>
            <person name="Robbins S.J."/>
            <person name="De Goeij J.M."/>
            <person name="Aranda M."/>
            <person name="Bell S.C."/>
            <person name="Webster N.S."/>
        </authorList>
    </citation>
    <scope>NUCLEOTIDE SEQUENCE</scope>
    <source>
        <strain evidence="4">SB0664_bin_27</strain>
    </source>
</reference>
<dbReference type="InterPro" id="IPR055170">
    <property type="entry name" value="GFO_IDH_MocA-like_dom"/>
</dbReference>
<dbReference type="PANTHER" id="PTHR43818:SF11">
    <property type="entry name" value="BCDNA.GH03377"/>
    <property type="match status" value="1"/>
</dbReference>